<dbReference type="Proteomes" id="UP000245390">
    <property type="component" value="Unassembled WGS sequence"/>
</dbReference>
<keyword evidence="8" id="KW-1185">Reference proteome</keyword>
<feature type="transmembrane region" description="Helical" evidence="5">
    <location>
        <begin position="205"/>
        <end position="227"/>
    </location>
</feature>
<feature type="transmembrane region" description="Helical" evidence="5">
    <location>
        <begin position="272"/>
        <end position="289"/>
    </location>
</feature>
<dbReference type="EMBL" id="QGGV01000003">
    <property type="protein sequence ID" value="PWK56826.1"/>
    <property type="molecule type" value="Genomic_DNA"/>
</dbReference>
<proteinExistence type="predicted"/>
<dbReference type="PANTHER" id="PTHR10846:SF8">
    <property type="entry name" value="INNER MEMBRANE PROTEIN YRBG"/>
    <property type="match status" value="1"/>
</dbReference>
<feature type="transmembrane region" description="Helical" evidence="5">
    <location>
        <begin position="12"/>
        <end position="29"/>
    </location>
</feature>
<dbReference type="GO" id="GO:0005262">
    <property type="term" value="F:calcium channel activity"/>
    <property type="evidence" value="ECO:0007669"/>
    <property type="project" value="TreeGrafter"/>
</dbReference>
<feature type="transmembrane region" description="Helical" evidence="5">
    <location>
        <begin position="80"/>
        <end position="102"/>
    </location>
</feature>
<dbReference type="NCBIfam" id="TIGR00367">
    <property type="entry name" value="calcium/sodium antiporter"/>
    <property type="match status" value="1"/>
</dbReference>
<gene>
    <name evidence="7" type="ORF">C8D95_10357</name>
</gene>
<feature type="transmembrane region" description="Helical" evidence="5">
    <location>
        <begin position="239"/>
        <end position="260"/>
    </location>
</feature>
<evidence type="ECO:0000313" key="8">
    <source>
        <dbReference type="Proteomes" id="UP000245390"/>
    </source>
</evidence>
<dbReference type="InterPro" id="IPR004837">
    <property type="entry name" value="NaCa_Exmemb"/>
</dbReference>
<dbReference type="Gene3D" id="1.20.1420.30">
    <property type="entry name" value="NCX, central ion-binding region"/>
    <property type="match status" value="1"/>
</dbReference>
<reference evidence="7 8" key="1">
    <citation type="submission" date="2018-05" db="EMBL/GenBank/DDBJ databases">
        <title>Genomic Encyclopedia of Type Strains, Phase IV (KMG-IV): sequencing the most valuable type-strain genomes for metagenomic binning, comparative biology and taxonomic classification.</title>
        <authorList>
            <person name="Goeker M."/>
        </authorList>
    </citation>
    <scope>NUCLEOTIDE SEQUENCE [LARGE SCALE GENOMIC DNA]</scope>
    <source>
        <strain evidence="7 8">DSM 103371</strain>
    </source>
</reference>
<organism evidence="7 8">
    <name type="scientific">Silicimonas algicola</name>
    <dbReference type="NCBI Taxonomy" id="1826607"/>
    <lineage>
        <taxon>Bacteria</taxon>
        <taxon>Pseudomonadati</taxon>
        <taxon>Pseudomonadota</taxon>
        <taxon>Alphaproteobacteria</taxon>
        <taxon>Rhodobacterales</taxon>
        <taxon>Paracoccaceae</taxon>
    </lineage>
</organism>
<accession>A0A316G9Z9</accession>
<evidence type="ECO:0000256" key="2">
    <source>
        <dbReference type="ARBA" id="ARBA00022692"/>
    </source>
</evidence>
<dbReference type="Gene3D" id="6.10.280.80">
    <property type="entry name" value="NCX, peripheral helical region"/>
    <property type="match status" value="1"/>
</dbReference>
<evidence type="ECO:0000256" key="5">
    <source>
        <dbReference type="SAM" id="Phobius"/>
    </source>
</evidence>
<evidence type="ECO:0000256" key="1">
    <source>
        <dbReference type="ARBA" id="ARBA00004141"/>
    </source>
</evidence>
<name>A0A316G9Z9_9RHOB</name>
<keyword evidence="2 5" id="KW-0812">Transmembrane</keyword>
<comment type="subcellular location">
    <subcellularLocation>
        <location evidence="1">Membrane</location>
        <topology evidence="1">Multi-pass membrane protein</topology>
    </subcellularLocation>
</comment>
<dbReference type="GO" id="GO:0005886">
    <property type="term" value="C:plasma membrane"/>
    <property type="evidence" value="ECO:0007669"/>
    <property type="project" value="TreeGrafter"/>
</dbReference>
<dbReference type="GO" id="GO:0008273">
    <property type="term" value="F:calcium, potassium:sodium antiporter activity"/>
    <property type="evidence" value="ECO:0007669"/>
    <property type="project" value="TreeGrafter"/>
</dbReference>
<keyword evidence="4 5" id="KW-0472">Membrane</keyword>
<feature type="transmembrane region" description="Helical" evidence="5">
    <location>
        <begin position="41"/>
        <end position="68"/>
    </location>
</feature>
<feature type="domain" description="Sodium/calcium exchanger membrane region" evidence="6">
    <location>
        <begin position="11"/>
        <end position="150"/>
    </location>
</feature>
<protein>
    <submittedName>
        <fullName evidence="7">Cation:H+ antiporter</fullName>
    </submittedName>
</protein>
<feature type="transmembrane region" description="Helical" evidence="5">
    <location>
        <begin position="171"/>
        <end position="193"/>
    </location>
</feature>
<evidence type="ECO:0000256" key="3">
    <source>
        <dbReference type="ARBA" id="ARBA00022989"/>
    </source>
</evidence>
<feature type="domain" description="Sodium/calcium exchanger membrane region" evidence="6">
    <location>
        <begin position="170"/>
        <end position="311"/>
    </location>
</feature>
<dbReference type="AlphaFoldDB" id="A0A316G9Z9"/>
<dbReference type="GO" id="GO:0006874">
    <property type="term" value="P:intracellular calcium ion homeostasis"/>
    <property type="evidence" value="ECO:0007669"/>
    <property type="project" value="TreeGrafter"/>
</dbReference>
<feature type="transmembrane region" description="Helical" evidence="5">
    <location>
        <begin position="111"/>
        <end position="127"/>
    </location>
</feature>
<dbReference type="Pfam" id="PF01699">
    <property type="entry name" value="Na_Ca_ex"/>
    <property type="match status" value="2"/>
</dbReference>
<evidence type="ECO:0000313" key="7">
    <source>
        <dbReference type="EMBL" id="PWK56826.1"/>
    </source>
</evidence>
<sequence length="312" mass="31816">MPLVHRCLLNIVLILVGFVVLVVGGELLVRGAVALARRLRLSPLVIGVTVVGFGTSAPELATSLVAALEDAPGIAVGNVVGSNIANILLILGLAAVMMPIIVDRSALKRDSVVLIAATLAAVAILFLGEASRLAGFVLFAGLIAYLTYVIRTSPRPEAEEETAMVGAGRSAAYLAGGLVGMIGGAMLLVQGAVALAEAAGVSEAVIGLTIVAVGTSLPELVTSVIAARKGEGDIALGNVIGSNIFNILGILGLTALITPITVPADMSVRDGGILLAATVALLVVCRTGLRVTRTEGLAFLALYVVYLWMLWP</sequence>
<dbReference type="InterPro" id="IPR044880">
    <property type="entry name" value="NCX_ion-bd_dom_sf"/>
</dbReference>
<evidence type="ECO:0000259" key="6">
    <source>
        <dbReference type="Pfam" id="PF01699"/>
    </source>
</evidence>
<comment type="caution">
    <text evidence="7">The sequence shown here is derived from an EMBL/GenBank/DDBJ whole genome shotgun (WGS) entry which is preliminary data.</text>
</comment>
<keyword evidence="3 5" id="KW-1133">Transmembrane helix</keyword>
<evidence type="ECO:0000256" key="4">
    <source>
        <dbReference type="ARBA" id="ARBA00023136"/>
    </source>
</evidence>
<feature type="transmembrane region" description="Helical" evidence="5">
    <location>
        <begin position="296"/>
        <end position="311"/>
    </location>
</feature>
<dbReference type="PANTHER" id="PTHR10846">
    <property type="entry name" value="SODIUM/POTASSIUM/CALCIUM EXCHANGER"/>
    <property type="match status" value="1"/>
</dbReference>
<dbReference type="InterPro" id="IPR004481">
    <property type="entry name" value="K/Na/Ca-exchanger"/>
</dbReference>